<reference evidence="3 4" key="1">
    <citation type="submission" date="2020-08" db="EMBL/GenBank/DDBJ databases">
        <title>Sequencing the genomes of 1000 actinobacteria strains.</title>
        <authorList>
            <person name="Klenk H.-P."/>
        </authorList>
    </citation>
    <scope>NUCLEOTIDE SEQUENCE [LARGE SCALE GENOMIC DNA]</scope>
    <source>
        <strain evidence="3 4">DSM 102122</strain>
    </source>
</reference>
<accession>A0A7W9GRH8</accession>
<evidence type="ECO:0000256" key="1">
    <source>
        <dbReference type="SAM" id="MobiDB-lite"/>
    </source>
</evidence>
<proteinExistence type="predicted"/>
<evidence type="ECO:0000313" key="4">
    <source>
        <dbReference type="Proteomes" id="UP000542813"/>
    </source>
</evidence>
<gene>
    <name evidence="3" type="ORF">HD601_003275</name>
</gene>
<dbReference type="EMBL" id="JACHMM010000001">
    <property type="protein sequence ID" value="MBB5788700.1"/>
    <property type="molecule type" value="Genomic_DNA"/>
</dbReference>
<name>A0A7W9GRH8_9ACTN</name>
<dbReference type="PROSITE" id="PS51257">
    <property type="entry name" value="PROKAR_LIPOPROTEIN"/>
    <property type="match status" value="1"/>
</dbReference>
<dbReference type="AlphaFoldDB" id="A0A7W9GRH8"/>
<sequence length="331" mass="33876">MRRITGCLPLAAALLVLAGCGDSDDGGASAAGTSSPTAEASEEPEPTDEPTEEPVADDEVSCSTDDAPQVTVADPGAEPRALMELSPTAGQTVGLDMTILTESTQTLGGVAQPPQQIPPMIFGLAVTIDEVTDEQISMSVVYDRAEFDSDDPQLQAAMGSMVGLTSTVTTDRSGVFIEGDIDTAGVSDPALAAAIGQMGAQLEQLAVPLPREPVGVGAVWDVATAVDSNGVVFCSTTTYRLTEFDGTAYTFETEVTQQALPTTLEQGTATIEVLEGTGAGSGTSSGNLSFPMAVTATSSGSNSILLLVEDGSNRGEIGTDVSLEMQLTTRE</sequence>
<feature type="signal peptide" evidence="2">
    <location>
        <begin position="1"/>
        <end position="18"/>
    </location>
</feature>
<evidence type="ECO:0000256" key="2">
    <source>
        <dbReference type="SAM" id="SignalP"/>
    </source>
</evidence>
<dbReference type="RefSeq" id="WP_184823535.1">
    <property type="nucleotide sequence ID" value="NZ_JACHMM010000001.1"/>
</dbReference>
<comment type="caution">
    <text evidence="3">The sequence shown here is derived from an EMBL/GenBank/DDBJ whole genome shotgun (WGS) entry which is preliminary data.</text>
</comment>
<feature type="compositionally biased region" description="Acidic residues" evidence="1">
    <location>
        <begin position="40"/>
        <end position="60"/>
    </location>
</feature>
<feature type="region of interest" description="Disordered" evidence="1">
    <location>
        <begin position="19"/>
        <end position="80"/>
    </location>
</feature>
<dbReference type="Proteomes" id="UP000542813">
    <property type="component" value="Unassembled WGS sequence"/>
</dbReference>
<keyword evidence="4" id="KW-1185">Reference proteome</keyword>
<feature type="compositionally biased region" description="Low complexity" evidence="1">
    <location>
        <begin position="26"/>
        <end position="39"/>
    </location>
</feature>
<keyword evidence="2" id="KW-0732">Signal</keyword>
<protein>
    <recommendedName>
        <fullName evidence="5">Bacterial spore germination immunoglobulin-like domain-containing protein</fullName>
    </recommendedName>
</protein>
<organism evidence="3 4">
    <name type="scientific">Jiangella mangrovi</name>
    <dbReference type="NCBI Taxonomy" id="1524084"/>
    <lineage>
        <taxon>Bacteria</taxon>
        <taxon>Bacillati</taxon>
        <taxon>Actinomycetota</taxon>
        <taxon>Actinomycetes</taxon>
        <taxon>Jiangellales</taxon>
        <taxon>Jiangellaceae</taxon>
        <taxon>Jiangella</taxon>
    </lineage>
</organism>
<evidence type="ECO:0008006" key="5">
    <source>
        <dbReference type="Google" id="ProtNLM"/>
    </source>
</evidence>
<feature type="chain" id="PRO_5039412990" description="Bacterial spore germination immunoglobulin-like domain-containing protein" evidence="2">
    <location>
        <begin position="19"/>
        <end position="331"/>
    </location>
</feature>
<evidence type="ECO:0000313" key="3">
    <source>
        <dbReference type="EMBL" id="MBB5788700.1"/>
    </source>
</evidence>